<gene>
    <name evidence="2" type="ORF">AB986_12375</name>
</gene>
<dbReference type="OrthoDB" id="6502305at2"/>
<sequence>MKKLLIASVIAFMLVVAGLVFIQFDDVQRTTPVNADNTSDEFVEPDRINVKEYGAKGDGVTDDTVAIRKALKDGAYLFFPAGTYLVTQSFEVDKHKIHGSGMANTVIMSNADAPIFKVVGSNSDIRDLTLQYEDWYQDEHPERNAIVFEGEVGHSSFENLKLVSVYRGFYVLPSSKETNHAFSLNLRNIYVFNYAKNALHFAPSTGGLSGSVMENIYTHNGTRDDRYEEKVVPYYFDNLSELTLIQVNAEWSDITTAFSLNNSRNVVIISPHIEGTDLFEEGSYFDIHNSNVKVMGNDFINNVIHSDSSIFRVYGNSNLSVDGVHTRDTVQEGGTLSIFETVGEEDNSATIERFIGDVEKIGDFNKLVNSDGTPILKRYNDQNFYEKLGVQYESKLPNPTEEMRGRIILIQNGQTDELYICIKEGSLYKWKKIE</sequence>
<evidence type="ECO:0000313" key="2">
    <source>
        <dbReference type="EMBL" id="KMM36731.1"/>
    </source>
</evidence>
<dbReference type="InterPro" id="IPR024535">
    <property type="entry name" value="RHGA/B-epi-like_pectate_lyase"/>
</dbReference>
<dbReference type="InterPro" id="IPR011050">
    <property type="entry name" value="Pectin_lyase_fold/virulence"/>
</dbReference>
<organism evidence="2 3">
    <name type="scientific">Guptibacillus hwajinpoensis</name>
    <dbReference type="NCBI Taxonomy" id="208199"/>
    <lineage>
        <taxon>Bacteria</taxon>
        <taxon>Bacillati</taxon>
        <taxon>Bacillota</taxon>
        <taxon>Bacilli</taxon>
        <taxon>Bacillales</taxon>
        <taxon>Guptibacillaceae</taxon>
        <taxon>Guptibacillus</taxon>
    </lineage>
</organism>
<comment type="caution">
    <text evidence="2">The sequence shown here is derived from an EMBL/GenBank/DDBJ whole genome shotgun (WGS) entry which is preliminary data.</text>
</comment>
<dbReference type="SUPFAM" id="SSF51126">
    <property type="entry name" value="Pectin lyase-like"/>
    <property type="match status" value="1"/>
</dbReference>
<dbReference type="Gene3D" id="2.160.20.10">
    <property type="entry name" value="Single-stranded right-handed beta-helix, Pectin lyase-like"/>
    <property type="match status" value="1"/>
</dbReference>
<dbReference type="AlphaFoldDB" id="A0A0J6CKG6"/>
<evidence type="ECO:0000313" key="3">
    <source>
        <dbReference type="Proteomes" id="UP000035996"/>
    </source>
</evidence>
<dbReference type="RefSeq" id="WP_048311442.1">
    <property type="nucleotide sequence ID" value="NZ_CP119526.1"/>
</dbReference>
<name>A0A0J6CKG6_9BACL</name>
<reference evidence="2" key="1">
    <citation type="submission" date="2015-06" db="EMBL/GenBank/DDBJ databases">
        <authorList>
            <person name="Liu B."/>
            <person name="Wang J."/>
            <person name="Zhu Y."/>
            <person name="Liu G."/>
            <person name="Chen Q."/>
            <person name="Zheng C."/>
            <person name="Che J."/>
            <person name="Ge C."/>
            <person name="Shi H."/>
            <person name="Pan Z."/>
            <person name="Liu X."/>
        </authorList>
    </citation>
    <scope>NUCLEOTIDE SEQUENCE [LARGE SCALE GENOMIC DNA]</scope>
    <source>
        <strain evidence="2">DSM 16346</strain>
    </source>
</reference>
<dbReference type="STRING" id="157733.AB986_12375"/>
<dbReference type="Pfam" id="PF12708">
    <property type="entry name" value="Pect-lyase_RHGA_epim"/>
    <property type="match status" value="1"/>
</dbReference>
<keyword evidence="3" id="KW-1185">Reference proteome</keyword>
<dbReference type="Proteomes" id="UP000035996">
    <property type="component" value="Unassembled WGS sequence"/>
</dbReference>
<feature type="domain" description="Rhamnogalacturonase A/B/Epimerase-like pectate lyase" evidence="1">
    <location>
        <begin position="48"/>
        <end position="113"/>
    </location>
</feature>
<dbReference type="EMBL" id="LELK01000004">
    <property type="protein sequence ID" value="KMM36731.1"/>
    <property type="molecule type" value="Genomic_DNA"/>
</dbReference>
<accession>A0A0J6CKG6</accession>
<proteinExistence type="predicted"/>
<protein>
    <recommendedName>
        <fullName evidence="1">Rhamnogalacturonase A/B/Epimerase-like pectate lyase domain-containing protein</fullName>
    </recommendedName>
</protein>
<evidence type="ECO:0000259" key="1">
    <source>
        <dbReference type="Pfam" id="PF12708"/>
    </source>
</evidence>
<dbReference type="InterPro" id="IPR012334">
    <property type="entry name" value="Pectin_lyas_fold"/>
</dbReference>